<dbReference type="GO" id="GO:0016020">
    <property type="term" value="C:membrane"/>
    <property type="evidence" value="ECO:0007669"/>
    <property type="project" value="UniProtKB-SubCell"/>
</dbReference>
<dbReference type="InterPro" id="IPR027470">
    <property type="entry name" value="Cation_efflux_CTD"/>
</dbReference>
<feature type="transmembrane region" description="Helical" evidence="6">
    <location>
        <begin position="124"/>
        <end position="143"/>
    </location>
</feature>
<dbReference type="PANTHER" id="PTHR13414">
    <property type="entry name" value="HUEL-CATION TRANSPORTER"/>
    <property type="match status" value="1"/>
</dbReference>
<dbReference type="Pfam" id="PF01545">
    <property type="entry name" value="Cation_efflux"/>
    <property type="match status" value="1"/>
</dbReference>
<comment type="caution">
    <text evidence="9">The sequence shown here is derived from an EMBL/GenBank/DDBJ whole genome shotgun (WGS) entry which is preliminary data.</text>
</comment>
<evidence type="ECO:0000259" key="7">
    <source>
        <dbReference type="Pfam" id="PF01545"/>
    </source>
</evidence>
<dbReference type="AlphaFoldDB" id="A0AB72ZCZ6"/>
<dbReference type="NCBIfam" id="TIGR01297">
    <property type="entry name" value="CDF"/>
    <property type="match status" value="1"/>
</dbReference>
<dbReference type="InterPro" id="IPR027469">
    <property type="entry name" value="Cation_efflux_TMD_sf"/>
</dbReference>
<reference evidence="9 10" key="1">
    <citation type="submission" date="2011-08" db="EMBL/GenBank/DDBJ databases">
        <authorList>
            <person name="Weinstock G."/>
            <person name="Sodergren E."/>
            <person name="Clifton S."/>
            <person name="Fulton L."/>
            <person name="Fulton B."/>
            <person name="Courtney L."/>
            <person name="Fronick C."/>
            <person name="Harrison M."/>
            <person name="Strong C."/>
            <person name="Farmer C."/>
            <person name="Delahaunty K."/>
            <person name="Markovic C."/>
            <person name="Hall O."/>
            <person name="Minx P."/>
            <person name="Tomlinson C."/>
            <person name="Mitreva M."/>
            <person name="Hou S."/>
            <person name="Chen J."/>
            <person name="Wollam A."/>
            <person name="Pepin K.H."/>
            <person name="Johnson M."/>
            <person name="Bhonagiri V."/>
            <person name="Zhang X."/>
            <person name="Suruliraj S."/>
            <person name="Warren W."/>
            <person name="Chinwalla A."/>
            <person name="Mardis E.R."/>
            <person name="Wilson R.K."/>
        </authorList>
    </citation>
    <scope>NUCLEOTIDE SEQUENCE [LARGE SCALE GENOMIC DNA]</scope>
    <source>
        <strain evidence="9 10">ATCC 33091</strain>
    </source>
</reference>
<proteinExistence type="predicted"/>
<dbReference type="Gene3D" id="1.20.1510.10">
    <property type="entry name" value="Cation efflux protein transmembrane domain"/>
    <property type="match status" value="1"/>
</dbReference>
<dbReference type="InterPro" id="IPR058533">
    <property type="entry name" value="Cation_efflux_TM"/>
</dbReference>
<dbReference type="SUPFAM" id="SSF160240">
    <property type="entry name" value="Cation efflux protein cytoplasmic domain-like"/>
    <property type="match status" value="1"/>
</dbReference>
<evidence type="ECO:0000313" key="10">
    <source>
        <dbReference type="Proteomes" id="UP000003597"/>
    </source>
</evidence>
<organism evidence="9 10">
    <name type="scientific">Listeria innocua ATCC 33091</name>
    <dbReference type="NCBI Taxonomy" id="1002366"/>
    <lineage>
        <taxon>Bacteria</taxon>
        <taxon>Bacillati</taxon>
        <taxon>Bacillota</taxon>
        <taxon>Bacilli</taxon>
        <taxon>Bacillales</taxon>
        <taxon>Listeriaceae</taxon>
        <taxon>Listeria</taxon>
    </lineage>
</organism>
<evidence type="ECO:0000256" key="1">
    <source>
        <dbReference type="ARBA" id="ARBA00004141"/>
    </source>
</evidence>
<keyword evidence="3 6" id="KW-0812">Transmembrane</keyword>
<feature type="transmembrane region" description="Helical" evidence="6">
    <location>
        <begin position="212"/>
        <end position="230"/>
    </location>
</feature>
<name>A0AB72ZCZ6_LISIO</name>
<dbReference type="InterPro" id="IPR036837">
    <property type="entry name" value="Cation_efflux_CTD_sf"/>
</dbReference>
<keyword evidence="2" id="KW-0813">Transport</keyword>
<evidence type="ECO:0000256" key="4">
    <source>
        <dbReference type="ARBA" id="ARBA00022989"/>
    </source>
</evidence>
<evidence type="ECO:0000256" key="3">
    <source>
        <dbReference type="ARBA" id="ARBA00022692"/>
    </source>
</evidence>
<evidence type="ECO:0000256" key="5">
    <source>
        <dbReference type="ARBA" id="ARBA00023136"/>
    </source>
</evidence>
<evidence type="ECO:0000256" key="2">
    <source>
        <dbReference type="ARBA" id="ARBA00022448"/>
    </source>
</evidence>
<keyword evidence="5 6" id="KW-0472">Membrane</keyword>
<keyword evidence="10" id="KW-1185">Reference proteome</keyword>
<dbReference type="SUPFAM" id="SSF161111">
    <property type="entry name" value="Cation efflux protein transmembrane domain-like"/>
    <property type="match status" value="1"/>
</dbReference>
<feature type="domain" description="Cation efflux protein transmembrane" evidence="7">
    <location>
        <begin position="24"/>
        <end position="233"/>
    </location>
</feature>
<keyword evidence="4 6" id="KW-1133">Transmembrane helix</keyword>
<feature type="transmembrane region" description="Helical" evidence="6">
    <location>
        <begin position="179"/>
        <end position="200"/>
    </location>
</feature>
<evidence type="ECO:0000256" key="6">
    <source>
        <dbReference type="SAM" id="Phobius"/>
    </source>
</evidence>
<dbReference type="Gene3D" id="3.30.70.1350">
    <property type="entry name" value="Cation efflux protein, cytoplasmic domain"/>
    <property type="match status" value="1"/>
</dbReference>
<dbReference type="PANTHER" id="PTHR13414:SF9">
    <property type="entry name" value="PROTON-COUPLED ZINC ANTIPORTER SLC30A9, MITOCHONDRIAL"/>
    <property type="match status" value="1"/>
</dbReference>
<sequence length="329" mass="35754">MIFVEETRMKELLGLLKEGNKSALTAALVNTIVSIIKGVTYFFTGNIAMFAETLHSLGDAANQFFVFIGSALSKKRPTKRFPHGFGRMVNLVLLGAVIVVGIMAFETIREGFAHIIDPTSSTGFLINLVVLLLCTILEFSVLVKAMHEIAHDVGLESKGLSLFKDSILNLGKAKAATKLVFLEDSVATGGGLLAMIAVIISHYTPFHQAEGIASMLIGVMMFIVVGKVFLDNAAGVIGESDQSMHLTVGQLVMSDPDVRDIQVLTVLKEGDVFHVDVEVELDPMLTLAEVDDIKDRLEENIGKLRGVADVLISFDEDDAIRNWEYGDGR</sequence>
<gene>
    <name evidence="9" type="ORF">HMPREF0557_00015</name>
</gene>
<dbReference type="Proteomes" id="UP000003597">
    <property type="component" value="Unassembled WGS sequence"/>
</dbReference>
<dbReference type="GO" id="GO:0006829">
    <property type="term" value="P:zinc ion transport"/>
    <property type="evidence" value="ECO:0007669"/>
    <property type="project" value="InterPro"/>
</dbReference>
<feature type="domain" description="Cation efflux protein cytoplasmic" evidence="8">
    <location>
        <begin position="249"/>
        <end position="313"/>
    </location>
</feature>
<dbReference type="InterPro" id="IPR040177">
    <property type="entry name" value="SLC30A9"/>
</dbReference>
<dbReference type="GO" id="GO:0008324">
    <property type="term" value="F:monoatomic cation transmembrane transporter activity"/>
    <property type="evidence" value="ECO:0007669"/>
    <property type="project" value="InterPro"/>
</dbReference>
<comment type="subcellular location">
    <subcellularLocation>
        <location evidence="1">Membrane</location>
        <topology evidence="1">Multi-pass membrane protein</topology>
    </subcellularLocation>
</comment>
<evidence type="ECO:0000259" key="8">
    <source>
        <dbReference type="Pfam" id="PF16916"/>
    </source>
</evidence>
<feature type="transmembrane region" description="Helical" evidence="6">
    <location>
        <begin position="84"/>
        <end position="104"/>
    </location>
</feature>
<dbReference type="EMBL" id="AGCN01000001">
    <property type="protein sequence ID" value="EHN62800.1"/>
    <property type="molecule type" value="Genomic_DNA"/>
</dbReference>
<evidence type="ECO:0000313" key="9">
    <source>
        <dbReference type="EMBL" id="EHN62800.1"/>
    </source>
</evidence>
<protein>
    <submittedName>
        <fullName evidence="9">Cation diffusion facilitator family transporter</fullName>
    </submittedName>
</protein>
<dbReference type="InterPro" id="IPR002524">
    <property type="entry name" value="Cation_efflux"/>
</dbReference>
<dbReference type="Pfam" id="PF16916">
    <property type="entry name" value="ZT_dimer"/>
    <property type="match status" value="1"/>
</dbReference>
<accession>A0AB72ZCZ6</accession>